<dbReference type="OrthoDB" id="9794225at2"/>
<feature type="transmembrane region" description="Helical" evidence="5">
    <location>
        <begin position="299"/>
        <end position="315"/>
    </location>
</feature>
<feature type="transmembrane region" description="Helical" evidence="5">
    <location>
        <begin position="174"/>
        <end position="193"/>
    </location>
</feature>
<organism evidence="7 8">
    <name type="scientific">Alkalibacter saccharofermentans DSM 14828</name>
    <dbReference type="NCBI Taxonomy" id="1120975"/>
    <lineage>
        <taxon>Bacteria</taxon>
        <taxon>Bacillati</taxon>
        <taxon>Bacillota</taxon>
        <taxon>Clostridia</taxon>
        <taxon>Eubacteriales</taxon>
        <taxon>Eubacteriaceae</taxon>
        <taxon>Alkalibacter</taxon>
    </lineage>
</organism>
<evidence type="ECO:0000256" key="1">
    <source>
        <dbReference type="ARBA" id="ARBA00004141"/>
    </source>
</evidence>
<feature type="domain" description="Sodium/calcium exchanger membrane region" evidence="6">
    <location>
        <begin position="3"/>
        <end position="150"/>
    </location>
</feature>
<keyword evidence="8" id="KW-1185">Reference proteome</keyword>
<feature type="transmembrane region" description="Helical" evidence="5">
    <location>
        <begin position="270"/>
        <end position="287"/>
    </location>
</feature>
<feature type="transmembrane region" description="Helical" evidence="5">
    <location>
        <begin position="104"/>
        <end position="123"/>
    </location>
</feature>
<dbReference type="RefSeq" id="WP_073269660.1">
    <property type="nucleotide sequence ID" value="NZ_FQTU01000003.1"/>
</dbReference>
<evidence type="ECO:0000256" key="5">
    <source>
        <dbReference type="SAM" id="Phobius"/>
    </source>
</evidence>
<dbReference type="Gene3D" id="1.20.1420.30">
    <property type="entry name" value="NCX, central ion-binding region"/>
    <property type="match status" value="1"/>
</dbReference>
<keyword evidence="3 5" id="KW-1133">Transmembrane helix</keyword>
<feature type="transmembrane region" description="Helical" evidence="5">
    <location>
        <begin position="135"/>
        <end position="153"/>
    </location>
</feature>
<protein>
    <submittedName>
        <fullName evidence="7">Cation:H+ antiporter</fullName>
    </submittedName>
</protein>
<evidence type="ECO:0000256" key="2">
    <source>
        <dbReference type="ARBA" id="ARBA00022692"/>
    </source>
</evidence>
<dbReference type="Pfam" id="PF01699">
    <property type="entry name" value="Na_Ca_ex"/>
    <property type="match status" value="2"/>
</dbReference>
<keyword evidence="4 5" id="KW-0472">Membrane</keyword>
<dbReference type="EMBL" id="FQTU01000003">
    <property type="protein sequence ID" value="SHE52357.1"/>
    <property type="molecule type" value="Genomic_DNA"/>
</dbReference>
<evidence type="ECO:0000256" key="3">
    <source>
        <dbReference type="ARBA" id="ARBA00022989"/>
    </source>
</evidence>
<dbReference type="Proteomes" id="UP000184251">
    <property type="component" value="Unassembled WGS sequence"/>
</dbReference>
<dbReference type="GO" id="GO:0006874">
    <property type="term" value="P:intracellular calcium ion homeostasis"/>
    <property type="evidence" value="ECO:0007669"/>
    <property type="project" value="TreeGrafter"/>
</dbReference>
<keyword evidence="2 5" id="KW-0812">Transmembrane</keyword>
<accession>A0A1M4U6Z4</accession>
<comment type="subcellular location">
    <subcellularLocation>
        <location evidence="1">Membrane</location>
        <topology evidence="1">Multi-pass membrane protein</topology>
    </subcellularLocation>
</comment>
<dbReference type="PANTHER" id="PTHR10846">
    <property type="entry name" value="SODIUM/POTASSIUM/CALCIUM EXCHANGER"/>
    <property type="match status" value="1"/>
</dbReference>
<gene>
    <name evidence="7" type="ORF">SAMN02746064_00661</name>
</gene>
<feature type="transmembrane region" description="Helical" evidence="5">
    <location>
        <begin position="199"/>
        <end position="218"/>
    </location>
</feature>
<evidence type="ECO:0000259" key="6">
    <source>
        <dbReference type="Pfam" id="PF01699"/>
    </source>
</evidence>
<dbReference type="PANTHER" id="PTHR10846:SF8">
    <property type="entry name" value="INNER MEMBRANE PROTEIN YRBG"/>
    <property type="match status" value="1"/>
</dbReference>
<dbReference type="NCBIfam" id="TIGR00367">
    <property type="entry name" value="calcium/sodium antiporter"/>
    <property type="match status" value="1"/>
</dbReference>
<feature type="transmembrane region" description="Helical" evidence="5">
    <location>
        <begin position="71"/>
        <end position="92"/>
    </location>
</feature>
<reference evidence="7 8" key="1">
    <citation type="submission" date="2016-11" db="EMBL/GenBank/DDBJ databases">
        <authorList>
            <person name="Jaros S."/>
            <person name="Januszkiewicz K."/>
            <person name="Wedrychowicz H."/>
        </authorList>
    </citation>
    <scope>NUCLEOTIDE SEQUENCE [LARGE SCALE GENOMIC DNA]</scope>
    <source>
        <strain evidence="7 8">DSM 14828</strain>
    </source>
</reference>
<proteinExistence type="predicted"/>
<sequence length="317" mass="33698">MDYLFLALGLMMLVKGADFFVEGSSSIAKLLNIPPILIGLTIVAFGTSSPEAAVSISAAVKGTGSIALGNIIGSNIFNASLVVGVTAFIYPLKVQRQTIKKEIPLALLASIMLIVTISDVFLQGFGENIITRSDGLMLLGFFSIFLYYVYELATHNSEMTAENSVTHRSSTVKIATYTIGGLTAIIFGGNLVVNSSITIALNLGMSQTLVGLTIVAIGTSLPELITSITAARKKESEIALGNIVGSNIFNILFILGASSVISPLDVDPKIFLDAFAAILITFVLLIFSSSHKKISKKEGAFLLLVYIGYTVYIVLRN</sequence>
<dbReference type="InterPro" id="IPR044880">
    <property type="entry name" value="NCX_ion-bd_dom_sf"/>
</dbReference>
<dbReference type="GO" id="GO:0008273">
    <property type="term" value="F:calcium, potassium:sodium antiporter activity"/>
    <property type="evidence" value="ECO:0007669"/>
    <property type="project" value="TreeGrafter"/>
</dbReference>
<dbReference type="InterPro" id="IPR004837">
    <property type="entry name" value="NaCa_Exmemb"/>
</dbReference>
<dbReference type="GO" id="GO:0005886">
    <property type="term" value="C:plasma membrane"/>
    <property type="evidence" value="ECO:0007669"/>
    <property type="project" value="TreeGrafter"/>
</dbReference>
<dbReference type="GO" id="GO:0005262">
    <property type="term" value="F:calcium channel activity"/>
    <property type="evidence" value="ECO:0007669"/>
    <property type="project" value="TreeGrafter"/>
</dbReference>
<evidence type="ECO:0000313" key="8">
    <source>
        <dbReference type="Proteomes" id="UP000184251"/>
    </source>
</evidence>
<evidence type="ECO:0000313" key="7">
    <source>
        <dbReference type="EMBL" id="SHE52357.1"/>
    </source>
</evidence>
<feature type="domain" description="Sodium/calcium exchanger membrane region" evidence="6">
    <location>
        <begin position="177"/>
        <end position="314"/>
    </location>
</feature>
<dbReference type="STRING" id="1120975.SAMN02746064_00661"/>
<feature type="transmembrane region" description="Helical" evidence="5">
    <location>
        <begin position="239"/>
        <end position="264"/>
    </location>
</feature>
<dbReference type="InterPro" id="IPR004481">
    <property type="entry name" value="K/Na/Ca-exchanger"/>
</dbReference>
<dbReference type="AlphaFoldDB" id="A0A1M4U6Z4"/>
<evidence type="ECO:0000256" key="4">
    <source>
        <dbReference type="ARBA" id="ARBA00023136"/>
    </source>
</evidence>
<name>A0A1M4U6Z4_9FIRM</name>